<accession>A0A0F9SAI5</accession>
<protein>
    <submittedName>
        <fullName evidence="1">Uncharacterized protein</fullName>
    </submittedName>
</protein>
<comment type="caution">
    <text evidence="1">The sequence shown here is derived from an EMBL/GenBank/DDBJ whole genome shotgun (WGS) entry which is preliminary data.</text>
</comment>
<sequence length="108" mass="12950">MKKILVVNEADLRIIKEISDYHREVSKTGIVNTIRPLHADSKDYLDDLIIIFESECTTRYSGWHKKEHNLTDDLILRLNNYFESEDFKKIKYERENDLEKFLDDIKES</sequence>
<dbReference type="AlphaFoldDB" id="A0A0F9SAI5"/>
<organism evidence="1">
    <name type="scientific">marine sediment metagenome</name>
    <dbReference type="NCBI Taxonomy" id="412755"/>
    <lineage>
        <taxon>unclassified sequences</taxon>
        <taxon>metagenomes</taxon>
        <taxon>ecological metagenomes</taxon>
    </lineage>
</organism>
<reference evidence="1" key="1">
    <citation type="journal article" date="2015" name="Nature">
        <title>Complex archaea that bridge the gap between prokaryotes and eukaryotes.</title>
        <authorList>
            <person name="Spang A."/>
            <person name="Saw J.H."/>
            <person name="Jorgensen S.L."/>
            <person name="Zaremba-Niedzwiedzka K."/>
            <person name="Martijn J."/>
            <person name="Lind A.E."/>
            <person name="van Eijk R."/>
            <person name="Schleper C."/>
            <person name="Guy L."/>
            <person name="Ettema T.J."/>
        </authorList>
    </citation>
    <scope>NUCLEOTIDE SEQUENCE</scope>
</reference>
<proteinExistence type="predicted"/>
<name>A0A0F9SAI5_9ZZZZ</name>
<gene>
    <name evidence="1" type="ORF">LCGC14_0494910</name>
</gene>
<evidence type="ECO:0000313" key="1">
    <source>
        <dbReference type="EMBL" id="KKN64064.1"/>
    </source>
</evidence>
<dbReference type="EMBL" id="LAZR01000568">
    <property type="protein sequence ID" value="KKN64064.1"/>
    <property type="molecule type" value="Genomic_DNA"/>
</dbReference>